<comment type="caution">
    <text evidence="2">The sequence shown here is derived from an EMBL/GenBank/DDBJ whole genome shotgun (WGS) entry which is preliminary data.</text>
</comment>
<accession>A0A2H0LQC8</accession>
<dbReference type="EMBL" id="PCVY01000039">
    <property type="protein sequence ID" value="PIQ86639.1"/>
    <property type="molecule type" value="Genomic_DNA"/>
</dbReference>
<dbReference type="InterPro" id="IPR052535">
    <property type="entry name" value="Bacilysin_H2HPP_isomerase"/>
</dbReference>
<evidence type="ECO:0000313" key="2">
    <source>
        <dbReference type="EMBL" id="PIQ86639.1"/>
    </source>
</evidence>
<dbReference type="PANTHER" id="PTHR40112">
    <property type="entry name" value="H2HPP ISOMERASE"/>
    <property type="match status" value="1"/>
</dbReference>
<dbReference type="PANTHER" id="PTHR40112:SF1">
    <property type="entry name" value="H2HPP ISOMERASE"/>
    <property type="match status" value="1"/>
</dbReference>
<dbReference type="InterPro" id="IPR014710">
    <property type="entry name" value="RmlC-like_jellyroll"/>
</dbReference>
<evidence type="ECO:0000259" key="1">
    <source>
        <dbReference type="Pfam" id="PF07883"/>
    </source>
</evidence>
<feature type="domain" description="Cupin type-2" evidence="1">
    <location>
        <begin position="35"/>
        <end position="98"/>
    </location>
</feature>
<dbReference type="Gene3D" id="2.60.120.10">
    <property type="entry name" value="Jelly Rolls"/>
    <property type="match status" value="1"/>
</dbReference>
<proteinExistence type="predicted"/>
<organism evidence="2 3">
    <name type="scientific">Candidatus Abzuiibacterium crystallinum</name>
    <dbReference type="NCBI Taxonomy" id="1974748"/>
    <lineage>
        <taxon>Bacteria</taxon>
        <taxon>Pseudomonadati</taxon>
        <taxon>Candidatus Omnitrophota</taxon>
        <taxon>Candidatus Abzuiibacterium</taxon>
    </lineage>
</organism>
<dbReference type="InterPro" id="IPR013096">
    <property type="entry name" value="Cupin_2"/>
</dbReference>
<dbReference type="Proteomes" id="UP000230859">
    <property type="component" value="Unassembled WGS sequence"/>
</dbReference>
<protein>
    <recommendedName>
        <fullName evidence="1">Cupin type-2 domain-containing protein</fullName>
    </recommendedName>
</protein>
<gene>
    <name evidence="2" type="ORF">COV74_04015</name>
</gene>
<dbReference type="SUPFAM" id="SSF51182">
    <property type="entry name" value="RmlC-like cupins"/>
    <property type="match status" value="1"/>
</dbReference>
<name>A0A2H0LQC8_9BACT</name>
<evidence type="ECO:0000313" key="3">
    <source>
        <dbReference type="Proteomes" id="UP000230859"/>
    </source>
</evidence>
<dbReference type="InterPro" id="IPR011051">
    <property type="entry name" value="RmlC_Cupin_sf"/>
</dbReference>
<reference evidence="2 3" key="1">
    <citation type="submission" date="2017-09" db="EMBL/GenBank/DDBJ databases">
        <title>Depth-based differentiation of microbial function through sediment-hosted aquifers and enrichment of novel symbionts in the deep terrestrial subsurface.</title>
        <authorList>
            <person name="Probst A.J."/>
            <person name="Ladd B."/>
            <person name="Jarett J.K."/>
            <person name="Geller-Mcgrath D.E."/>
            <person name="Sieber C.M."/>
            <person name="Emerson J.B."/>
            <person name="Anantharaman K."/>
            <person name="Thomas B.C."/>
            <person name="Malmstrom R."/>
            <person name="Stieglmeier M."/>
            <person name="Klingl A."/>
            <person name="Woyke T."/>
            <person name="Ryan C.M."/>
            <person name="Banfield J.F."/>
        </authorList>
    </citation>
    <scope>NUCLEOTIDE SEQUENCE [LARGE SCALE GENOMIC DNA]</scope>
    <source>
        <strain evidence="2">CG11_big_fil_rev_8_21_14_0_20_45_26</strain>
    </source>
</reference>
<dbReference type="Pfam" id="PF07883">
    <property type="entry name" value="Cupin_2"/>
    <property type="match status" value="1"/>
</dbReference>
<dbReference type="AlphaFoldDB" id="A0A2H0LQC8"/>
<sequence>MMRIERWNEKTDGKFSESAMQKKLERLGYSVSRYVYSAGTYFPDHTHDVDKIDGVVSGEFKMTTPEGEVVLKAGDMLFVPRGTVHSAEAISRQAVVSLDAVKW</sequence>